<sequence>MKRKRMWLFSMPRGRFRTWPVALAAGALLAVLPMTASAQAAAKPDVPEPAVPTAQGFWSTTTPTCSTDRSAPTPLGDPTPQLTAVVHLAAASTQPEHLRAHFEVQAQQSSHTWTEATTELAPEPDGLVTDGQVVTTSVTDPLSADTLYRMAASTWSYTSNGSQYVASRSTASTTGWCYFTVDPTAPLAPTVTFGSPYTVCGGDECAAHGGAGVPGSFTFAPGDGDTGVVGYDYQLSEAAPVQVPGSPVTVNITPKVIGVAMLEVWAEDATGRWGPPTQLDFRVAPPAASVGLWHFDEGKPGDTSTAAADTATGAGDRHAATLSGTGADRTALGRRGDGDEALVLDGDSGYAATDGQVVDPASSFAVSTWVYPTDLSQDGTILSQTGDDGSGFSLGYAATAHEWQFSYVWNDADGTRHVARAEAPGGTERVWTLLAGSYDSAAHTLTLYVNGLPQGSPTTLPASAAAQSASGALEFGRAPADGTTGSYGAYWHGFLDEAQVWQRTLSDDDALQDAWVEDPVTGSTGVANVASWNAAGASGTTLTDSTTGYGRVLTTEGGAHLDGDALVLDGVDGAAGTPGPVVDTSGSFTVSALVQPDMSVIAGKPDGWTGQVVGERAADGSDWGVWYRVVAHTDAYDPGTGESVSVPVTEWLVGRMGDDGTFSGVTSVDITIWSPGTANDPVQVTGVFDAQAGTASLYTGFANEGTASFTPVSGAGDLTVGKAYVNGAWGSYFPGRITSLGVWAGAMDASQVFLLGIG</sequence>
<feature type="region of interest" description="Disordered" evidence="3">
    <location>
        <begin position="296"/>
        <end position="334"/>
    </location>
</feature>
<feature type="compositionally biased region" description="Low complexity" evidence="3">
    <location>
        <begin position="301"/>
        <end position="314"/>
    </location>
</feature>
<keyword evidence="7" id="KW-1185">Reference proteome</keyword>
<evidence type="ECO:0000256" key="3">
    <source>
        <dbReference type="SAM" id="MobiDB-lite"/>
    </source>
</evidence>
<organism evidence="6 7">
    <name type="scientific">Actinacidiphila yanglinensis</name>
    <dbReference type="NCBI Taxonomy" id="310779"/>
    <lineage>
        <taxon>Bacteria</taxon>
        <taxon>Bacillati</taxon>
        <taxon>Actinomycetota</taxon>
        <taxon>Actinomycetes</taxon>
        <taxon>Kitasatosporales</taxon>
        <taxon>Streptomycetaceae</taxon>
        <taxon>Actinacidiphila</taxon>
    </lineage>
</organism>
<keyword evidence="2" id="KW-1015">Disulfide bond</keyword>
<dbReference type="InterPro" id="IPR013320">
    <property type="entry name" value="ConA-like_dom_sf"/>
</dbReference>
<name>A0A1H6DFC9_9ACTN</name>
<evidence type="ECO:0000259" key="5">
    <source>
        <dbReference type="SMART" id="SM00560"/>
    </source>
</evidence>
<dbReference type="Gene3D" id="2.60.120.200">
    <property type="match status" value="2"/>
</dbReference>
<accession>A0A1H6DFC9</accession>
<dbReference type="InterPro" id="IPR042837">
    <property type="entry name" value="PTX3"/>
</dbReference>
<dbReference type="SMART" id="SM00560">
    <property type="entry name" value="LamGL"/>
    <property type="match status" value="1"/>
</dbReference>
<dbReference type="SUPFAM" id="SSF49899">
    <property type="entry name" value="Concanavalin A-like lectins/glucanases"/>
    <property type="match status" value="2"/>
</dbReference>
<feature type="domain" description="LamG-like jellyroll fold" evidence="5">
    <location>
        <begin position="362"/>
        <end position="508"/>
    </location>
</feature>
<evidence type="ECO:0000256" key="2">
    <source>
        <dbReference type="ARBA" id="ARBA00023157"/>
    </source>
</evidence>
<dbReference type="EMBL" id="FNVU01000014">
    <property type="protein sequence ID" value="SEG83276.1"/>
    <property type="molecule type" value="Genomic_DNA"/>
</dbReference>
<dbReference type="GO" id="GO:0030246">
    <property type="term" value="F:carbohydrate binding"/>
    <property type="evidence" value="ECO:0007669"/>
    <property type="project" value="UniProtKB-KW"/>
</dbReference>
<dbReference type="PANTHER" id="PTHR46943">
    <property type="entry name" value="PENTRAXIN-RELATED PROTEIN PTX3"/>
    <property type="match status" value="1"/>
</dbReference>
<evidence type="ECO:0000313" key="7">
    <source>
        <dbReference type="Proteomes" id="UP000236754"/>
    </source>
</evidence>
<dbReference type="PANTHER" id="PTHR46943:SF1">
    <property type="entry name" value="PENTRAXIN-RELATED PROTEIN PTX3"/>
    <property type="match status" value="1"/>
</dbReference>
<gene>
    <name evidence="6" type="ORF">SAMN05216223_11438</name>
</gene>
<dbReference type="GO" id="GO:0006955">
    <property type="term" value="P:immune response"/>
    <property type="evidence" value="ECO:0007669"/>
    <property type="project" value="InterPro"/>
</dbReference>
<reference evidence="6 7" key="1">
    <citation type="submission" date="2016-10" db="EMBL/GenBank/DDBJ databases">
        <authorList>
            <person name="de Groot N.N."/>
        </authorList>
    </citation>
    <scope>NUCLEOTIDE SEQUENCE [LARGE SCALE GENOMIC DNA]</scope>
    <source>
        <strain evidence="6 7">CGMCC 4.2023</strain>
    </source>
</reference>
<evidence type="ECO:0000313" key="6">
    <source>
        <dbReference type="EMBL" id="SEG83276.1"/>
    </source>
</evidence>
<protein>
    <submittedName>
        <fullName evidence="6">Concanavalin A-like lectin/glucanases superfamily protein</fullName>
    </submittedName>
</protein>
<dbReference type="RefSeq" id="WP_103888750.1">
    <property type="nucleotide sequence ID" value="NZ_FNVU01000014.1"/>
</dbReference>
<feature type="region of interest" description="Disordered" evidence="3">
    <location>
        <begin position="46"/>
        <end position="79"/>
    </location>
</feature>
<proteinExistence type="predicted"/>
<keyword evidence="6" id="KW-0430">Lectin</keyword>
<dbReference type="Pfam" id="PF13385">
    <property type="entry name" value="Laminin_G_3"/>
    <property type="match status" value="1"/>
</dbReference>
<dbReference type="InterPro" id="IPR006558">
    <property type="entry name" value="LamG-like"/>
</dbReference>
<evidence type="ECO:0000256" key="4">
    <source>
        <dbReference type="SAM" id="SignalP"/>
    </source>
</evidence>
<dbReference type="AlphaFoldDB" id="A0A1H6DFC9"/>
<dbReference type="OrthoDB" id="176279at2"/>
<feature type="chain" id="PRO_5009295870" evidence="4">
    <location>
        <begin position="41"/>
        <end position="758"/>
    </location>
</feature>
<feature type="compositionally biased region" description="Polar residues" evidence="3">
    <location>
        <begin position="56"/>
        <end position="70"/>
    </location>
</feature>
<keyword evidence="1 4" id="KW-0732">Signal</keyword>
<feature type="signal peptide" evidence="4">
    <location>
        <begin position="1"/>
        <end position="40"/>
    </location>
</feature>
<dbReference type="Proteomes" id="UP000236754">
    <property type="component" value="Unassembled WGS sequence"/>
</dbReference>
<evidence type="ECO:0000256" key="1">
    <source>
        <dbReference type="ARBA" id="ARBA00022729"/>
    </source>
</evidence>